<dbReference type="AlphaFoldDB" id="A0A4S1XAT2"/>
<reference evidence="2 3" key="1">
    <citation type="submission" date="2019-04" db="EMBL/GenBank/DDBJ databases">
        <title>Sphingomonas psychrotolerans sp. nov., isolated from soil in the Tianshan Mountains, Xinjiang, China.</title>
        <authorList>
            <person name="Luo Y."/>
            <person name="Sheng H."/>
        </authorList>
    </citation>
    <scope>NUCLEOTIDE SEQUENCE [LARGE SCALE GENOMIC DNA]</scope>
    <source>
        <strain evidence="2 3">ZFGT-11</strain>
    </source>
</reference>
<dbReference type="OrthoDB" id="7522752at2"/>
<gene>
    <name evidence="2" type="ORF">E5A73_14225</name>
</gene>
<evidence type="ECO:0000259" key="1">
    <source>
        <dbReference type="Pfam" id="PF13400"/>
    </source>
</evidence>
<sequence>MAAAFIIPLAAFAGSAIDVGRLYVVKGRLQQACDAGVLAGRKSMTDTSPSTPLDSVASAQAQSFFVNNFRAGWFGTSNVAFAPSKTADSQVAGTAAATVPLTLMAIFGNPSQTISVSCEARYDIADADIMLVLDTTGSMACLTSDGTAGCSQAVASYTRADGTTGYYVTEKSGSKLSGLRSAVLTFYDTLMANVDSATHIRYGFVPYTSTANVGRLLPSTSFVTTWSYQTRKIAGDANNGSATSATSGNTSQNTCNGYAGRVPSGTNAFTTSGTATVRTVSWSTGSGGYCTVYSQPVKPLWSYGKWPLDVSQYVAGNAVDDPSKITAATSTWQGCIEERDTTASSSFSAASLPADLDPDLPATTDATRWRPMWPDVIYYRGSSMNPVSDSGSSTNPYGDTTSTTGLAAFTSMQLYNNIALGYVSCGKPAQRLATMARADVSAYLNSVDFKAQGGTYHDTGMIWGTRLLSPTGLFAADTSAWPGRNAPNRYIVFMTDGDMAPNQNIYGMYGLEYYDKRVTGGSYSNDETYHNARFVAECGAAKTRGITVFVISFGQTLTPELTSCATPGQAYYASDNTALTNAFRAIADQVAMLRISK</sequence>
<dbReference type="InterPro" id="IPR036465">
    <property type="entry name" value="vWFA_dom_sf"/>
</dbReference>
<accession>A0A4S1XAT2</accession>
<keyword evidence="3" id="KW-1185">Reference proteome</keyword>
<evidence type="ECO:0000313" key="3">
    <source>
        <dbReference type="Proteomes" id="UP000306147"/>
    </source>
</evidence>
<feature type="domain" description="Putative Flp pilus-assembly TadG-like N-terminal" evidence="1">
    <location>
        <begin position="1"/>
        <end position="40"/>
    </location>
</feature>
<dbReference type="Proteomes" id="UP000306147">
    <property type="component" value="Unassembled WGS sequence"/>
</dbReference>
<dbReference type="EMBL" id="SRXT01000005">
    <property type="protein sequence ID" value="TGX52793.1"/>
    <property type="molecule type" value="Genomic_DNA"/>
</dbReference>
<evidence type="ECO:0000313" key="2">
    <source>
        <dbReference type="EMBL" id="TGX52793.1"/>
    </source>
</evidence>
<comment type="caution">
    <text evidence="2">The sequence shown here is derived from an EMBL/GenBank/DDBJ whole genome shotgun (WGS) entry which is preliminary data.</text>
</comment>
<dbReference type="SUPFAM" id="SSF53300">
    <property type="entry name" value="vWA-like"/>
    <property type="match status" value="1"/>
</dbReference>
<protein>
    <recommendedName>
        <fullName evidence="1">Putative Flp pilus-assembly TadG-like N-terminal domain-containing protein</fullName>
    </recommendedName>
</protein>
<dbReference type="Gene3D" id="3.40.50.410">
    <property type="entry name" value="von Willebrand factor, type A domain"/>
    <property type="match status" value="2"/>
</dbReference>
<dbReference type="Pfam" id="PF13400">
    <property type="entry name" value="Tad"/>
    <property type="match status" value="1"/>
</dbReference>
<proteinExistence type="predicted"/>
<organism evidence="2 3">
    <name type="scientific">Sphingomonas gei</name>
    <dbReference type="NCBI Taxonomy" id="1395960"/>
    <lineage>
        <taxon>Bacteria</taxon>
        <taxon>Pseudomonadati</taxon>
        <taxon>Pseudomonadota</taxon>
        <taxon>Alphaproteobacteria</taxon>
        <taxon>Sphingomonadales</taxon>
        <taxon>Sphingomonadaceae</taxon>
        <taxon>Sphingomonas</taxon>
    </lineage>
</organism>
<name>A0A4S1XAT2_9SPHN</name>
<dbReference type="InterPro" id="IPR028087">
    <property type="entry name" value="Tad_N"/>
</dbReference>